<dbReference type="SUPFAM" id="SSF51905">
    <property type="entry name" value="FAD/NAD(P)-binding domain"/>
    <property type="match status" value="1"/>
</dbReference>
<evidence type="ECO:0000256" key="5">
    <source>
        <dbReference type="RuleBase" id="RU003968"/>
    </source>
</evidence>
<evidence type="ECO:0000313" key="8">
    <source>
        <dbReference type="Proteomes" id="UP001158067"/>
    </source>
</evidence>
<dbReference type="RefSeq" id="WP_283430888.1">
    <property type="nucleotide sequence ID" value="NZ_FXUG01000001.1"/>
</dbReference>
<comment type="caution">
    <text evidence="7">The sequence shown here is derived from an EMBL/GenBank/DDBJ whole genome shotgun (WGS) entry which is preliminary data.</text>
</comment>
<evidence type="ECO:0000256" key="4">
    <source>
        <dbReference type="ARBA" id="ARBA00022827"/>
    </source>
</evidence>
<dbReference type="InterPro" id="IPR000172">
    <property type="entry name" value="GMC_OxRdtase_N"/>
</dbReference>
<dbReference type="InterPro" id="IPR036188">
    <property type="entry name" value="FAD/NAD-bd_sf"/>
</dbReference>
<name>A0ABY1PRX0_9BACT</name>
<comment type="cofactor">
    <cofactor evidence="1">
        <name>FAD</name>
        <dbReference type="ChEBI" id="CHEBI:57692"/>
    </cofactor>
</comment>
<dbReference type="Pfam" id="PF05199">
    <property type="entry name" value="GMC_oxred_C"/>
    <property type="match status" value="1"/>
</dbReference>
<dbReference type="Gene3D" id="3.50.50.60">
    <property type="entry name" value="FAD/NAD(P)-binding domain"/>
    <property type="match status" value="1"/>
</dbReference>
<dbReference type="Proteomes" id="UP001158067">
    <property type="component" value="Unassembled WGS sequence"/>
</dbReference>
<dbReference type="PANTHER" id="PTHR11552">
    <property type="entry name" value="GLUCOSE-METHANOL-CHOLINE GMC OXIDOREDUCTASE"/>
    <property type="match status" value="1"/>
</dbReference>
<dbReference type="Pfam" id="PF00732">
    <property type="entry name" value="GMC_oxred_N"/>
    <property type="match status" value="1"/>
</dbReference>
<dbReference type="PROSITE" id="PS00623">
    <property type="entry name" value="GMC_OXRED_1"/>
    <property type="match status" value="1"/>
</dbReference>
<keyword evidence="8" id="KW-1185">Reference proteome</keyword>
<dbReference type="PROSITE" id="PS51257">
    <property type="entry name" value="PROKAR_LIPOPROTEIN"/>
    <property type="match status" value="1"/>
</dbReference>
<dbReference type="PIRSF" id="PIRSF000137">
    <property type="entry name" value="Alcohol_oxidase"/>
    <property type="match status" value="1"/>
</dbReference>
<dbReference type="InterPro" id="IPR012132">
    <property type="entry name" value="GMC_OxRdtase"/>
</dbReference>
<organism evidence="7 8">
    <name type="scientific">Neorhodopirellula lusitana</name>
    <dbReference type="NCBI Taxonomy" id="445327"/>
    <lineage>
        <taxon>Bacteria</taxon>
        <taxon>Pseudomonadati</taxon>
        <taxon>Planctomycetota</taxon>
        <taxon>Planctomycetia</taxon>
        <taxon>Pirellulales</taxon>
        <taxon>Pirellulaceae</taxon>
        <taxon>Neorhodopirellula</taxon>
    </lineage>
</organism>
<evidence type="ECO:0000313" key="7">
    <source>
        <dbReference type="EMBL" id="SMP41971.1"/>
    </source>
</evidence>
<dbReference type="InterPro" id="IPR007867">
    <property type="entry name" value="GMC_OxRtase_C"/>
</dbReference>
<feature type="domain" description="Glucose-methanol-choline oxidoreductase N-terminal" evidence="6">
    <location>
        <begin position="96"/>
        <end position="119"/>
    </location>
</feature>
<dbReference type="EMBL" id="FXUG01000001">
    <property type="protein sequence ID" value="SMP41971.1"/>
    <property type="molecule type" value="Genomic_DNA"/>
</dbReference>
<sequence>MTFAQRNISLQDAPTALPGHVIIGGGVCGCLLAHQLATRSNQPVWIIEAGGEQAENQSDRDRPARWLHLLGSSDDYAFSTLPNDALSGRQITWPRGRGLGGSGRINAMIWLPPHSSDLQTLADAGLDRSSLNNALETSQTLIPTEAPRFVSESSQHFLDSVQHDSNLGTFAAYQRINRFGRRWTTARLLDDLDQTSPESTARVRVIQANVNELSIRENQVEAIQLQSGRLVRDLVISADTQVVSCAGALGTPELMMRSGIQHPAIGANLHDHLIMPIIYRHSGSGFLPGRPNMNQLAAWQHGGTGPLASNIAECGGFDPSMRFQLHVTPTDYLRYPARAGDPAMTFAVSLTRPQSRGRLTLSEADTNTPAQRLQIDTGYLSDRNDVGELIEAVRWGRQLAESLQQSGWLLKESTPGVKRQSDSQLEAAIARFTQTLYHPGGSCSLGTVVDANFRACGLENLRIVDASLLPEPTFGNPTGVLAMLTCYAAQAIAGKQK</sequence>
<dbReference type="PANTHER" id="PTHR11552:SF147">
    <property type="entry name" value="CHOLINE DEHYDROGENASE, MITOCHONDRIAL"/>
    <property type="match status" value="1"/>
</dbReference>
<evidence type="ECO:0000259" key="6">
    <source>
        <dbReference type="PROSITE" id="PS00623"/>
    </source>
</evidence>
<comment type="similarity">
    <text evidence="2 5">Belongs to the GMC oxidoreductase family.</text>
</comment>
<keyword evidence="3 5" id="KW-0285">Flavoprotein</keyword>
<evidence type="ECO:0000256" key="2">
    <source>
        <dbReference type="ARBA" id="ARBA00010790"/>
    </source>
</evidence>
<proteinExistence type="inferred from homology"/>
<protein>
    <submittedName>
        <fullName evidence="7">Choline dehydrogenase</fullName>
    </submittedName>
</protein>
<keyword evidence="4 5" id="KW-0274">FAD</keyword>
<accession>A0ABY1PRX0</accession>
<evidence type="ECO:0000256" key="1">
    <source>
        <dbReference type="ARBA" id="ARBA00001974"/>
    </source>
</evidence>
<gene>
    <name evidence="7" type="ORF">SAMN06265222_101688</name>
</gene>
<reference evidence="7 8" key="1">
    <citation type="submission" date="2017-05" db="EMBL/GenBank/DDBJ databases">
        <authorList>
            <person name="Varghese N."/>
            <person name="Submissions S."/>
        </authorList>
    </citation>
    <scope>NUCLEOTIDE SEQUENCE [LARGE SCALE GENOMIC DNA]</scope>
    <source>
        <strain evidence="7 8">DSM 25457</strain>
    </source>
</reference>
<dbReference type="SUPFAM" id="SSF54373">
    <property type="entry name" value="FAD-linked reductases, C-terminal domain"/>
    <property type="match status" value="1"/>
</dbReference>
<evidence type="ECO:0000256" key="3">
    <source>
        <dbReference type="ARBA" id="ARBA00022630"/>
    </source>
</evidence>
<dbReference type="Gene3D" id="3.30.560.10">
    <property type="entry name" value="Glucose Oxidase, domain 3"/>
    <property type="match status" value="1"/>
</dbReference>